<dbReference type="EMBL" id="LFJN01000004">
    <property type="protein sequence ID" value="KPI43975.1"/>
    <property type="molecule type" value="Genomic_DNA"/>
</dbReference>
<keyword evidence="5 7" id="KW-0472">Membrane</keyword>
<organism evidence="8 9">
    <name type="scientific">Cyphellophora attinorum</name>
    <dbReference type="NCBI Taxonomy" id="1664694"/>
    <lineage>
        <taxon>Eukaryota</taxon>
        <taxon>Fungi</taxon>
        <taxon>Dikarya</taxon>
        <taxon>Ascomycota</taxon>
        <taxon>Pezizomycotina</taxon>
        <taxon>Eurotiomycetes</taxon>
        <taxon>Chaetothyriomycetidae</taxon>
        <taxon>Chaetothyriales</taxon>
        <taxon>Cyphellophoraceae</taxon>
        <taxon>Cyphellophora</taxon>
    </lineage>
</organism>
<dbReference type="OrthoDB" id="2417308at2759"/>
<evidence type="ECO:0000313" key="9">
    <source>
        <dbReference type="Proteomes" id="UP000038010"/>
    </source>
</evidence>
<evidence type="ECO:0000256" key="5">
    <source>
        <dbReference type="ARBA" id="ARBA00023136"/>
    </source>
</evidence>
<evidence type="ECO:0000256" key="1">
    <source>
        <dbReference type="ARBA" id="ARBA00004141"/>
    </source>
</evidence>
<evidence type="ECO:0000313" key="8">
    <source>
        <dbReference type="EMBL" id="KPI43975.1"/>
    </source>
</evidence>
<dbReference type="Pfam" id="PF13520">
    <property type="entry name" value="AA_permease_2"/>
    <property type="match status" value="1"/>
</dbReference>
<feature type="transmembrane region" description="Helical" evidence="7">
    <location>
        <begin position="438"/>
        <end position="466"/>
    </location>
</feature>
<dbReference type="STRING" id="1664694.A0A0N1HFH5"/>
<name>A0A0N1HFH5_9EURO</name>
<feature type="transmembrane region" description="Helical" evidence="7">
    <location>
        <begin position="330"/>
        <end position="354"/>
    </location>
</feature>
<evidence type="ECO:0000256" key="7">
    <source>
        <dbReference type="SAM" id="Phobius"/>
    </source>
</evidence>
<feature type="transmembrane region" description="Helical" evidence="7">
    <location>
        <begin position="375"/>
        <end position="394"/>
    </location>
</feature>
<feature type="transmembrane region" description="Helical" evidence="7">
    <location>
        <begin position="44"/>
        <end position="67"/>
    </location>
</feature>
<dbReference type="VEuPathDB" id="FungiDB:AB675_6332"/>
<dbReference type="GeneID" id="28738495"/>
<evidence type="ECO:0000256" key="3">
    <source>
        <dbReference type="ARBA" id="ARBA00022692"/>
    </source>
</evidence>
<dbReference type="AlphaFoldDB" id="A0A0N1HFH5"/>
<dbReference type="PANTHER" id="PTHR45649:SF11">
    <property type="entry name" value="TRANSPORTER, PUTATIVE (EUROFUNG)-RELATED"/>
    <property type="match status" value="1"/>
</dbReference>
<proteinExistence type="predicted"/>
<evidence type="ECO:0000256" key="6">
    <source>
        <dbReference type="SAM" id="MobiDB-lite"/>
    </source>
</evidence>
<dbReference type="Gene3D" id="1.20.1740.10">
    <property type="entry name" value="Amino acid/polyamine transporter I"/>
    <property type="match status" value="1"/>
</dbReference>
<sequence length="536" mass="58288">MERKSSTSPRLEPGENNGLSEDELQLRAQGHIGELPRQFTTISLLSFAYSVTNSWIGYSAVFVTPWFAGGPPAVVYCLIAAALACSIITIGLAELASAFPSSGGQYHFAFMVAPIRYRALIAFSTGWLSIFAWLFTIASACIYCAQICVNMATLFHPQYIPEQWHVYLVYVAFVAACTLITVFLSRQIPLLETISFFASITGVVVFFVVVLAVSPTKQPASAVFVRWDNQTGWGDGTAFFLAVGQAMYSYLAVDSASHIAEEVPEPGKRVPRTMWLTVVIGALTALPWTIAFLFSIQNLDAVSASPLPIMEIYRQALRGSNAGAAFLTTWLLIMYFGACIGCTVTTGRLIWAFARDGGMPYSKFFSQVNPAFETPANATMLAGVFCILYGLIYIGSTTAFNSFIATSILFLNITYALPQGVVLIRGRSLSLPVRSFDLGAFGTFANIFSVLWVALYTIFFCFPVFLPVTVGTMNYVCVIIIGVGVFIALLWWCRKRHDFTGPIIGEINALVPVPTTDATSTTNGSGTLAKHASPVK</sequence>
<feature type="region of interest" description="Disordered" evidence="6">
    <location>
        <begin position="1"/>
        <end position="20"/>
    </location>
</feature>
<protein>
    <submittedName>
        <fullName evidence="8">Choline transport protein</fullName>
    </submittedName>
</protein>
<keyword evidence="9" id="KW-1185">Reference proteome</keyword>
<feature type="transmembrane region" description="Helical" evidence="7">
    <location>
        <begin position="472"/>
        <end position="493"/>
    </location>
</feature>
<evidence type="ECO:0000256" key="4">
    <source>
        <dbReference type="ARBA" id="ARBA00022989"/>
    </source>
</evidence>
<dbReference type="PANTHER" id="PTHR45649">
    <property type="entry name" value="AMINO-ACID PERMEASE BAT1"/>
    <property type="match status" value="1"/>
</dbReference>
<feature type="transmembrane region" description="Helical" evidence="7">
    <location>
        <begin position="164"/>
        <end position="184"/>
    </location>
</feature>
<dbReference type="InterPro" id="IPR002293">
    <property type="entry name" value="AA/rel_permease1"/>
</dbReference>
<feature type="transmembrane region" description="Helical" evidence="7">
    <location>
        <begin position="196"/>
        <end position="216"/>
    </location>
</feature>
<evidence type="ECO:0000256" key="2">
    <source>
        <dbReference type="ARBA" id="ARBA00022448"/>
    </source>
</evidence>
<keyword evidence="2" id="KW-0813">Transport</keyword>
<dbReference type="GO" id="GO:0022857">
    <property type="term" value="F:transmembrane transporter activity"/>
    <property type="evidence" value="ECO:0007669"/>
    <property type="project" value="InterPro"/>
</dbReference>
<feature type="transmembrane region" description="Helical" evidence="7">
    <location>
        <begin position="119"/>
        <end position="152"/>
    </location>
</feature>
<feature type="transmembrane region" description="Helical" evidence="7">
    <location>
        <begin position="400"/>
        <end position="417"/>
    </location>
</feature>
<reference evidence="8 9" key="1">
    <citation type="submission" date="2015-06" db="EMBL/GenBank/DDBJ databases">
        <title>Draft genome of the ant-associated black yeast Phialophora attae CBS 131958.</title>
        <authorList>
            <person name="Moreno L.F."/>
            <person name="Stielow B.J."/>
            <person name="de Hoog S."/>
            <person name="Vicente V.A."/>
            <person name="Weiss V.A."/>
            <person name="de Vries M."/>
            <person name="Cruz L.M."/>
            <person name="Souza E.M."/>
        </authorList>
    </citation>
    <scope>NUCLEOTIDE SEQUENCE [LARGE SCALE GENOMIC DNA]</scope>
    <source>
        <strain evidence="8 9">CBS 131958</strain>
    </source>
</reference>
<comment type="subcellular location">
    <subcellularLocation>
        <location evidence="1">Membrane</location>
        <topology evidence="1">Multi-pass membrane protein</topology>
    </subcellularLocation>
</comment>
<gene>
    <name evidence="8" type="ORF">AB675_6332</name>
</gene>
<keyword evidence="3 7" id="KW-0812">Transmembrane</keyword>
<dbReference type="PIRSF" id="PIRSF006060">
    <property type="entry name" value="AA_transporter"/>
    <property type="match status" value="1"/>
</dbReference>
<feature type="transmembrane region" description="Helical" evidence="7">
    <location>
        <begin position="73"/>
        <end position="99"/>
    </location>
</feature>
<comment type="caution">
    <text evidence="8">The sequence shown here is derived from an EMBL/GenBank/DDBJ whole genome shotgun (WGS) entry which is preliminary data.</text>
</comment>
<dbReference type="RefSeq" id="XP_018003938.1">
    <property type="nucleotide sequence ID" value="XM_018146615.1"/>
</dbReference>
<dbReference type="GO" id="GO:0016020">
    <property type="term" value="C:membrane"/>
    <property type="evidence" value="ECO:0007669"/>
    <property type="project" value="UniProtKB-SubCell"/>
</dbReference>
<feature type="transmembrane region" description="Helical" evidence="7">
    <location>
        <begin position="274"/>
        <end position="296"/>
    </location>
</feature>
<dbReference type="Proteomes" id="UP000038010">
    <property type="component" value="Unassembled WGS sequence"/>
</dbReference>
<feature type="transmembrane region" description="Helical" evidence="7">
    <location>
        <begin position="236"/>
        <end position="253"/>
    </location>
</feature>
<keyword evidence="4 7" id="KW-1133">Transmembrane helix</keyword>
<accession>A0A0N1HFH5</accession>